<dbReference type="AlphaFoldDB" id="A0A182EQB3"/>
<reference evidence="3 4" key="2">
    <citation type="submission" date="2018-08" db="EMBL/GenBank/DDBJ databases">
        <authorList>
            <person name="Laetsch R D."/>
            <person name="Stevens L."/>
            <person name="Kumar S."/>
            <person name="Blaxter L. M."/>
        </authorList>
    </citation>
    <scope>NUCLEOTIDE SEQUENCE [LARGE SCALE GENOMIC DNA]</scope>
</reference>
<dbReference type="EMBL" id="UYRW01005811">
    <property type="protein sequence ID" value="VDM94051.1"/>
    <property type="molecule type" value="Genomic_DNA"/>
</dbReference>
<gene>
    <name evidence="3" type="ORF">NOO_LOCUS10324</name>
</gene>
<evidence type="ECO:0000313" key="5">
    <source>
        <dbReference type="WBParaSite" id="nOo.2.0.1.t10324-RA"/>
    </source>
</evidence>
<dbReference type="OrthoDB" id="5848276at2759"/>
<feature type="region of interest" description="Disordered" evidence="1">
    <location>
        <begin position="59"/>
        <end position="98"/>
    </location>
</feature>
<evidence type="ECO:0000256" key="1">
    <source>
        <dbReference type="SAM" id="MobiDB-lite"/>
    </source>
</evidence>
<evidence type="ECO:0000313" key="3">
    <source>
        <dbReference type="EMBL" id="VDM94051.1"/>
    </source>
</evidence>
<feature type="compositionally biased region" description="Acidic residues" evidence="1">
    <location>
        <begin position="89"/>
        <end position="98"/>
    </location>
</feature>
<keyword evidence="4" id="KW-1185">Reference proteome</keyword>
<sequence>AMSVIEEGPELPDIFDVLDYLEDRPVMFRALWEYLYDTAWMEGYLYARLTEAERRLEEIEGQNARDGETVSQRPEINEEEAEQAPLPAGDDEAEDWPTEAEWTPLPEDNWPTEAEWAPVPEDSEHGSEIPVASVEESGAEVVEPAETVRELVLRTRTIKIPVPVTQLAPAVAVPETFQPADVGSLPSRFRRKLAPPQADAYTVVQIEGVPTIVCGICGRQFGTIKGWRIHSSRMHKQDGFCSNCGHSLLLPSSFTDAQKRAAVELHALDWCPRARAAVMNERRVKRRRLDLVGREEDAQNLFVPAGNTWPLHADNPSLPVPVLHYPSEGADDRAG</sequence>
<dbReference type="WBParaSite" id="nOo.2.0.1.t10324-RA">
    <property type="protein sequence ID" value="nOo.2.0.1.t10324-RA"/>
    <property type="gene ID" value="nOo.2.0.1.g10324"/>
</dbReference>
<feature type="compositionally biased region" description="Basic and acidic residues" evidence="1">
    <location>
        <begin position="59"/>
        <end position="68"/>
    </location>
</feature>
<proteinExistence type="predicted"/>
<dbReference type="PROSITE" id="PS00028">
    <property type="entry name" value="ZINC_FINGER_C2H2_1"/>
    <property type="match status" value="1"/>
</dbReference>
<accession>A0A182EQB3</accession>
<protein>
    <submittedName>
        <fullName evidence="5">C2H2-type domain-containing protein</fullName>
    </submittedName>
</protein>
<feature type="domain" description="C2H2-type" evidence="2">
    <location>
        <begin position="214"/>
        <end position="235"/>
    </location>
</feature>
<dbReference type="InterPro" id="IPR013087">
    <property type="entry name" value="Znf_C2H2_type"/>
</dbReference>
<dbReference type="Proteomes" id="UP000271087">
    <property type="component" value="Unassembled WGS sequence"/>
</dbReference>
<organism evidence="5">
    <name type="scientific">Onchocerca ochengi</name>
    <name type="common">Filarial nematode worm</name>
    <dbReference type="NCBI Taxonomy" id="42157"/>
    <lineage>
        <taxon>Eukaryota</taxon>
        <taxon>Metazoa</taxon>
        <taxon>Ecdysozoa</taxon>
        <taxon>Nematoda</taxon>
        <taxon>Chromadorea</taxon>
        <taxon>Rhabditida</taxon>
        <taxon>Spirurina</taxon>
        <taxon>Spiruromorpha</taxon>
        <taxon>Filarioidea</taxon>
        <taxon>Onchocercidae</taxon>
        <taxon>Onchocerca</taxon>
    </lineage>
</organism>
<evidence type="ECO:0000259" key="2">
    <source>
        <dbReference type="PROSITE" id="PS00028"/>
    </source>
</evidence>
<name>A0A182EQB3_ONCOC</name>
<evidence type="ECO:0000313" key="4">
    <source>
        <dbReference type="Proteomes" id="UP000271087"/>
    </source>
</evidence>
<reference evidence="5" key="1">
    <citation type="submission" date="2016-06" db="UniProtKB">
        <authorList>
            <consortium name="WormBaseParasite"/>
        </authorList>
    </citation>
    <scope>IDENTIFICATION</scope>
</reference>